<dbReference type="AlphaFoldDB" id="A0ABD5USW5"/>
<feature type="region of interest" description="Disordered" evidence="2">
    <location>
        <begin position="1"/>
        <end position="30"/>
    </location>
</feature>
<dbReference type="InterPro" id="IPR055542">
    <property type="entry name" value="DUF7118"/>
</dbReference>
<organism evidence="3 4">
    <name type="scientific">Halopenitus salinus</name>
    <dbReference type="NCBI Taxonomy" id="1198295"/>
    <lineage>
        <taxon>Archaea</taxon>
        <taxon>Methanobacteriati</taxon>
        <taxon>Methanobacteriota</taxon>
        <taxon>Stenosarchaea group</taxon>
        <taxon>Halobacteria</taxon>
        <taxon>Halobacteriales</taxon>
        <taxon>Haloferacaceae</taxon>
        <taxon>Halopenitus</taxon>
    </lineage>
</organism>
<dbReference type="Pfam" id="PF23432">
    <property type="entry name" value="DUF7118"/>
    <property type="match status" value="1"/>
</dbReference>
<evidence type="ECO:0000313" key="3">
    <source>
        <dbReference type="EMBL" id="MFC6892634.1"/>
    </source>
</evidence>
<comment type="caution">
    <text evidence="3">The sequence shown here is derived from an EMBL/GenBank/DDBJ whole genome shotgun (WGS) entry which is preliminary data.</text>
</comment>
<sequence length="399" mass="45148">MTDSRAADEDEGTHVEPGEPAVGEADEAVTRAARAAAELRERYDERHAIEDRIEEIGRERVEAAADGYRTAIRVLDRYEEDATGTGDFESYVRFESEFDAATNVDEDVPAGDAFEAADEAADKRRLSTEDFEAAREALEPAGEYVDLLERRDEAIDAYRRARHDAREARDELAEHVSELERIEEHADVDLDAPVEELEEPIEAYNEAVEEDFETLLKAESAREVFDVLETAERYPLVEVDRPPADLREYVAEHAAGEEPLRTLLEYADYSPSKLDHYVEDPGALRTAVAVHRTWIDRLDGEPFRVECPPKPAEELRYRIKELTPIVSRFADEETVALLRAVDDLTRSEEYESLREAATVRAELDDEELSLLVSGVIHDRLTTARDVLDLLESVIAETEE</sequence>
<evidence type="ECO:0000313" key="4">
    <source>
        <dbReference type="Proteomes" id="UP001596296"/>
    </source>
</evidence>
<evidence type="ECO:0000256" key="1">
    <source>
        <dbReference type="SAM" id="Coils"/>
    </source>
</evidence>
<name>A0ABD5USW5_9EURY</name>
<dbReference type="RefSeq" id="WP_379743193.1">
    <property type="nucleotide sequence ID" value="NZ_JBHSVN010000001.1"/>
</dbReference>
<dbReference type="EMBL" id="JBHSXL010000008">
    <property type="protein sequence ID" value="MFC6892634.1"/>
    <property type="molecule type" value="Genomic_DNA"/>
</dbReference>
<evidence type="ECO:0000256" key="2">
    <source>
        <dbReference type="SAM" id="MobiDB-lite"/>
    </source>
</evidence>
<proteinExistence type="predicted"/>
<feature type="coiled-coil region" evidence="1">
    <location>
        <begin position="151"/>
        <end position="185"/>
    </location>
</feature>
<accession>A0ABD5USW5</accession>
<keyword evidence="1" id="KW-0175">Coiled coil</keyword>
<protein>
    <submittedName>
        <fullName evidence="3">Uncharacterized protein</fullName>
    </submittedName>
</protein>
<reference evidence="3 4" key="1">
    <citation type="journal article" date="2019" name="Int. J. Syst. Evol. Microbiol.">
        <title>The Global Catalogue of Microorganisms (GCM) 10K type strain sequencing project: providing services to taxonomists for standard genome sequencing and annotation.</title>
        <authorList>
            <consortium name="The Broad Institute Genomics Platform"/>
            <consortium name="The Broad Institute Genome Sequencing Center for Infectious Disease"/>
            <person name="Wu L."/>
            <person name="Ma J."/>
        </authorList>
    </citation>
    <scope>NUCLEOTIDE SEQUENCE [LARGE SCALE GENOMIC DNA]</scope>
    <source>
        <strain evidence="3 4">SKJ47</strain>
    </source>
</reference>
<dbReference type="Proteomes" id="UP001596296">
    <property type="component" value="Unassembled WGS sequence"/>
</dbReference>
<gene>
    <name evidence="3" type="ORF">ACFQE9_08455</name>
</gene>
<keyword evidence="4" id="KW-1185">Reference proteome</keyword>